<evidence type="ECO:0008006" key="4">
    <source>
        <dbReference type="Google" id="ProtNLM"/>
    </source>
</evidence>
<evidence type="ECO:0000256" key="1">
    <source>
        <dbReference type="SAM" id="Phobius"/>
    </source>
</evidence>
<feature type="transmembrane region" description="Helical" evidence="1">
    <location>
        <begin position="7"/>
        <end position="28"/>
    </location>
</feature>
<accession>A0A1L7CED3</accession>
<sequence>MPATIRRAGIIGMAEGAIGLIYAIYSVIHQITHGQDSSLATTQPGRDAIVGYGNAVFILLVFGFVGWCGWLLYHGKRFGRGPVVILQMLLLPVAYYMIQGGQPIAAVLTAIVAAYGLWCCFNNQALEWAREAFSPRA</sequence>
<evidence type="ECO:0000313" key="3">
    <source>
        <dbReference type="Proteomes" id="UP000185478"/>
    </source>
</evidence>
<keyword evidence="1" id="KW-1133">Transmembrane helix</keyword>
<keyword evidence="1" id="KW-0812">Transmembrane</keyword>
<dbReference type="AlphaFoldDB" id="A0A1L7CED3"/>
<keyword evidence="1" id="KW-0472">Membrane</keyword>
<name>A0A1L7CED3_9CORY</name>
<feature type="transmembrane region" description="Helical" evidence="1">
    <location>
        <begin position="48"/>
        <end position="73"/>
    </location>
</feature>
<dbReference type="KEGG" id="caqu:CAQU_02990"/>
<keyword evidence="3" id="KW-1185">Reference proteome</keyword>
<evidence type="ECO:0000313" key="2">
    <source>
        <dbReference type="EMBL" id="APT84209.1"/>
    </source>
</evidence>
<feature type="transmembrane region" description="Helical" evidence="1">
    <location>
        <begin position="104"/>
        <end position="121"/>
    </location>
</feature>
<dbReference type="EMBL" id="CP009245">
    <property type="protein sequence ID" value="APT84209.1"/>
    <property type="molecule type" value="Genomic_DNA"/>
</dbReference>
<dbReference type="Proteomes" id="UP000185478">
    <property type="component" value="Chromosome"/>
</dbReference>
<reference evidence="2 3" key="1">
    <citation type="submission" date="2014-08" db="EMBL/GenBank/DDBJ databases">
        <title>Complete genome sequence of Corynebacterium aquilae S-613T(T) (=DSM 44791(T)), isolated from the choana of a healthy golden eagle.</title>
        <authorList>
            <person name="Ruckert C."/>
            <person name="Albersmeier A."/>
            <person name="Winkler A."/>
            <person name="Kalinowski J."/>
        </authorList>
    </citation>
    <scope>NUCLEOTIDE SEQUENCE [LARGE SCALE GENOMIC DNA]</scope>
    <source>
        <strain evidence="2 3">S-613</strain>
    </source>
</reference>
<gene>
    <name evidence="2" type="ORF">CAQU_02990</name>
</gene>
<proteinExistence type="predicted"/>
<dbReference type="STRING" id="1431546.CAQU_02990"/>
<feature type="transmembrane region" description="Helical" evidence="1">
    <location>
        <begin position="80"/>
        <end position="98"/>
    </location>
</feature>
<protein>
    <recommendedName>
        <fullName evidence="4">Integral membrane protein</fullName>
    </recommendedName>
</protein>
<organism evidence="2 3">
    <name type="scientific">Corynebacterium aquilae DSM 44791</name>
    <dbReference type="NCBI Taxonomy" id="1431546"/>
    <lineage>
        <taxon>Bacteria</taxon>
        <taxon>Bacillati</taxon>
        <taxon>Actinomycetota</taxon>
        <taxon>Actinomycetes</taxon>
        <taxon>Mycobacteriales</taxon>
        <taxon>Corynebacteriaceae</taxon>
        <taxon>Corynebacterium</taxon>
    </lineage>
</organism>